<evidence type="ECO:0000256" key="2">
    <source>
        <dbReference type="SAM" id="Phobius"/>
    </source>
</evidence>
<sequence length="1097" mass="121085">MGSDAEDVDEAAGPLGLDHETVEHASFATAEAYMAQQRQFLASLATEHPDESLLVWLEKEMTVYQEQAYLLDPYLDELVAGPAAYLHAHIKAMPTRWKELPLPARQSLSHVARLLYTYTKVRGYKVITRFLPHDVHDLQPLVRVLEASEAMPWELVYMILLWLSLVVLVPFAFPLHEGVSILDRVERISRSFLARPGKERDAASEVLGRLYQRHDAERPLVSPFLVWAETQLPTTRSVFLATGILQTLCKMAKWSHVSFVQTHHDAIVRLLAHATSWAGQNTLLDRYRMKLASRLALPLLAHDADDERVDGHMDTLLRGLSHADTRVRYSAAKGVARVSERVPLDMQSQVIEALLAKLTAFVPTSSVPAAVLAQSDVPTLNMAHVYTLRTVDLHAVSEPTWHGVHLALAECVRRSLIPTSWVSRMLYWVCTGLAFDVRRATGSTGSSVRDASCYVLWSLARSREIQRLATVTPAVAQCLVVTATLDRDVSIRRAASAAFQEWVGRTSLVPHGIHVLRLTDFRAVGSLRHAYLQCVASLAPYDVYRSALRHHLLHCALWHWDAQIRTLAASAVPPLLQAEPSYVASCMQILQQRASAPHGDSVHGALLACVAIVPLFPSLARDGAHIVAALPSTVLRTSGSALVLGAACRLWALCAEHVSPDDREAGDALLRTASARPEDDVQQSAAAAWHAWQSDAYAAHYMHRVLYAWPSLTTEEQQTAVRALGKWDAEADDRRALLCDLLTSASPRYAPSVDVRRHVASSLACGSLDSRVIEALLCGLHDTTTDQRGDVGSWVRSASAQALAALVHSNETIEPTMVERVCVAMSGMVMERIDTIRVDACHAMQLMTAHSAMPDRAVWHAVLTEPSQCREAEYAFSTLLPLLALDAYRASLLRTLTRTISTRSDRALSEAGRALVQWTLQASDASVGDVFHLLHKQAAMHARDNRIVVPTLQTIQVLLENDVHIHRPVDAILARTLTLCCAHVAQLKSVPRLLASMHICVSLVAHPTLQAEALRHARTFLVHRFPTVRVQTSEHLYLVLQENALGEDITNVEEYLLNTNWSTGPVTACTAAAEEIHAMLTTLAGHKDHSSNRNDIA</sequence>
<dbReference type="PANTHER" id="PTHR12658">
    <property type="entry name" value="BETA-TUBULIN COFACTOR D"/>
    <property type="match status" value="1"/>
</dbReference>
<dbReference type="AlphaFoldDB" id="A0A0M9VQ61"/>
<keyword evidence="1" id="KW-0143">Chaperone</keyword>
<dbReference type="InterPro" id="IPR022577">
    <property type="entry name" value="TBCD_C"/>
</dbReference>
<evidence type="ECO:0000313" key="6">
    <source>
        <dbReference type="Proteomes" id="UP000037751"/>
    </source>
</evidence>
<keyword evidence="2" id="KW-0812">Transmembrane</keyword>
<dbReference type="VEuPathDB" id="FungiDB:Malapachy_2252"/>
<dbReference type="GeneID" id="28728619"/>
<dbReference type="RefSeq" id="XP_017992821.1">
    <property type="nucleotide sequence ID" value="XM_018136744.1"/>
</dbReference>
<dbReference type="Proteomes" id="UP000037751">
    <property type="component" value="Unassembled WGS sequence"/>
</dbReference>
<dbReference type="STRING" id="77020.A0A0M9VQ61"/>
<feature type="domain" description="Tubulin-folding cofactor D ARM repeats" evidence="4">
    <location>
        <begin position="397"/>
        <end position="513"/>
    </location>
</feature>
<dbReference type="GO" id="GO:0000226">
    <property type="term" value="P:microtubule cytoskeleton organization"/>
    <property type="evidence" value="ECO:0007669"/>
    <property type="project" value="TreeGrafter"/>
</dbReference>
<comment type="caution">
    <text evidence="5">The sequence shown here is derived from an EMBL/GenBank/DDBJ whole genome shotgun (WGS) entry which is preliminary data.</text>
</comment>
<dbReference type="Gene3D" id="1.25.10.10">
    <property type="entry name" value="Leucine-rich Repeat Variant"/>
    <property type="match status" value="2"/>
</dbReference>
<gene>
    <name evidence="5" type="ORF">Malapachy_2252</name>
</gene>
<keyword evidence="6" id="KW-1185">Reference proteome</keyword>
<dbReference type="PANTHER" id="PTHR12658:SF0">
    <property type="entry name" value="TUBULIN-SPECIFIC CHAPERONE D"/>
    <property type="match status" value="1"/>
</dbReference>
<accession>A0A0M9VQ61</accession>
<dbReference type="InterPro" id="IPR033162">
    <property type="entry name" value="TBCD"/>
</dbReference>
<feature type="transmembrane region" description="Helical" evidence="2">
    <location>
        <begin position="155"/>
        <end position="173"/>
    </location>
</feature>
<dbReference type="Pfam" id="PF25767">
    <property type="entry name" value="ARM_TBCD_2nd"/>
    <property type="match status" value="2"/>
</dbReference>
<evidence type="ECO:0000313" key="5">
    <source>
        <dbReference type="EMBL" id="KOS15189.1"/>
    </source>
</evidence>
<keyword evidence="2" id="KW-0472">Membrane</keyword>
<dbReference type="GO" id="GO:0007023">
    <property type="term" value="P:post-chaperonin tubulin folding pathway"/>
    <property type="evidence" value="ECO:0007669"/>
    <property type="project" value="InterPro"/>
</dbReference>
<dbReference type="EMBL" id="LGAV01000002">
    <property type="protein sequence ID" value="KOS15189.1"/>
    <property type="molecule type" value="Genomic_DNA"/>
</dbReference>
<keyword evidence="2" id="KW-1133">Transmembrane helix</keyword>
<name>A0A0M9VQ61_9BASI</name>
<evidence type="ECO:0000259" key="3">
    <source>
        <dbReference type="Pfam" id="PF12612"/>
    </source>
</evidence>
<dbReference type="Pfam" id="PF12612">
    <property type="entry name" value="TFCD_C"/>
    <property type="match status" value="1"/>
</dbReference>
<feature type="domain" description="Tubulin-folding cofactor D ARM repeats" evidence="4">
    <location>
        <begin position="306"/>
        <end position="361"/>
    </location>
</feature>
<dbReference type="SUPFAM" id="SSF48371">
    <property type="entry name" value="ARM repeat"/>
    <property type="match status" value="1"/>
</dbReference>
<dbReference type="InterPro" id="IPR016024">
    <property type="entry name" value="ARM-type_fold"/>
</dbReference>
<protein>
    <submittedName>
        <fullName evidence="5">Tbcd protein</fullName>
    </submittedName>
</protein>
<dbReference type="InterPro" id="IPR011989">
    <property type="entry name" value="ARM-like"/>
</dbReference>
<dbReference type="Pfam" id="PF23579">
    <property type="entry name" value="ARM_TBCD"/>
    <property type="match status" value="1"/>
</dbReference>
<dbReference type="GO" id="GO:0048487">
    <property type="term" value="F:beta-tubulin binding"/>
    <property type="evidence" value="ECO:0007669"/>
    <property type="project" value="InterPro"/>
</dbReference>
<feature type="domain" description="Tubulin-folding cofactor D C-terminal" evidence="3">
    <location>
        <begin position="828"/>
        <end position="992"/>
    </location>
</feature>
<evidence type="ECO:0000259" key="4">
    <source>
        <dbReference type="Pfam" id="PF25767"/>
    </source>
</evidence>
<evidence type="ECO:0000256" key="1">
    <source>
        <dbReference type="ARBA" id="ARBA00023186"/>
    </source>
</evidence>
<dbReference type="GO" id="GO:0005096">
    <property type="term" value="F:GTPase activator activity"/>
    <property type="evidence" value="ECO:0007669"/>
    <property type="project" value="InterPro"/>
</dbReference>
<dbReference type="OrthoDB" id="1735853at2759"/>
<organism evidence="5 6">
    <name type="scientific">Malassezia pachydermatis</name>
    <dbReference type="NCBI Taxonomy" id="77020"/>
    <lineage>
        <taxon>Eukaryota</taxon>
        <taxon>Fungi</taxon>
        <taxon>Dikarya</taxon>
        <taxon>Basidiomycota</taxon>
        <taxon>Ustilaginomycotina</taxon>
        <taxon>Malasseziomycetes</taxon>
        <taxon>Malasseziales</taxon>
        <taxon>Malasseziaceae</taxon>
        <taxon>Malassezia</taxon>
    </lineage>
</organism>
<proteinExistence type="predicted"/>
<dbReference type="InterPro" id="IPR058033">
    <property type="entry name" value="ARM_TBCD_2nd"/>
</dbReference>
<dbReference type="GO" id="GO:0007021">
    <property type="term" value="P:tubulin complex assembly"/>
    <property type="evidence" value="ECO:0007669"/>
    <property type="project" value="InterPro"/>
</dbReference>
<reference evidence="5 6" key="1">
    <citation type="submission" date="2015-07" db="EMBL/GenBank/DDBJ databases">
        <title>Draft Genome Sequence of Malassezia furfur CBS1878 and Malassezia pachydermatis CBS1879.</title>
        <authorList>
            <person name="Triana S."/>
            <person name="Ohm R."/>
            <person name="Gonzalez A."/>
            <person name="DeCock H."/>
            <person name="Restrepo S."/>
            <person name="Celis A."/>
        </authorList>
    </citation>
    <scope>NUCLEOTIDE SEQUENCE [LARGE SCALE GENOMIC DNA]</scope>
    <source>
        <strain evidence="5 6">CBS 1879</strain>
    </source>
</reference>